<dbReference type="RefSeq" id="WP_263592976.1">
    <property type="nucleotide sequence ID" value="NZ_CP107020.1"/>
</dbReference>
<dbReference type="Proteomes" id="UP001164305">
    <property type="component" value="Chromosome"/>
</dbReference>
<evidence type="ECO:0000313" key="1">
    <source>
        <dbReference type="EMBL" id="UYG15762.1"/>
    </source>
</evidence>
<name>A0ABY6FXX3_9MICO</name>
<sequence>MSSQLRVLNTNLANLFREKGAPAIEPEFFPSPAAAGAKFSDGDVVDEAETREIRSNMERLWGDPAPPPDTTE</sequence>
<organism evidence="1 2">
    <name type="scientific">Brachybacterium huguangmaarense</name>
    <dbReference type="NCBI Taxonomy" id="1652028"/>
    <lineage>
        <taxon>Bacteria</taxon>
        <taxon>Bacillati</taxon>
        <taxon>Actinomycetota</taxon>
        <taxon>Actinomycetes</taxon>
        <taxon>Micrococcales</taxon>
        <taxon>Dermabacteraceae</taxon>
        <taxon>Brachybacterium</taxon>
    </lineage>
</organism>
<proteinExistence type="predicted"/>
<evidence type="ECO:0000313" key="2">
    <source>
        <dbReference type="Proteomes" id="UP001164305"/>
    </source>
</evidence>
<protein>
    <submittedName>
        <fullName evidence="1">Uncharacterized protein</fullName>
    </submittedName>
</protein>
<reference evidence="1" key="1">
    <citation type="submission" date="2022-10" db="EMBL/GenBank/DDBJ databases">
        <title>Whole-Genome Sequencing of Brachybacterium huguangmaarense BRM-3, Isolated from Betula schmidtii.</title>
        <authorList>
            <person name="Haam D."/>
        </authorList>
    </citation>
    <scope>NUCLEOTIDE SEQUENCE</scope>
    <source>
        <strain evidence="1">BRM-3</strain>
    </source>
</reference>
<accession>A0ABY6FXX3</accession>
<keyword evidence="2" id="KW-1185">Reference proteome</keyword>
<gene>
    <name evidence="1" type="ORF">BRM3_08900</name>
</gene>
<dbReference type="EMBL" id="CP107020">
    <property type="protein sequence ID" value="UYG15762.1"/>
    <property type="molecule type" value="Genomic_DNA"/>
</dbReference>